<dbReference type="InterPro" id="IPR046240">
    <property type="entry name" value="DUF6273"/>
</dbReference>
<evidence type="ECO:0000313" key="3">
    <source>
        <dbReference type="Proteomes" id="UP000824140"/>
    </source>
</evidence>
<proteinExistence type="predicted"/>
<comment type="caution">
    <text evidence="2">The sequence shown here is derived from an EMBL/GenBank/DDBJ whole genome shotgun (WGS) entry which is preliminary data.</text>
</comment>
<reference evidence="2" key="2">
    <citation type="journal article" date="2021" name="PeerJ">
        <title>Extensive microbial diversity within the chicken gut microbiome revealed by metagenomics and culture.</title>
        <authorList>
            <person name="Gilroy R."/>
            <person name="Ravi A."/>
            <person name="Getino M."/>
            <person name="Pursley I."/>
            <person name="Horton D.L."/>
            <person name="Alikhan N.F."/>
            <person name="Baker D."/>
            <person name="Gharbi K."/>
            <person name="Hall N."/>
            <person name="Watson M."/>
            <person name="Adriaenssens E.M."/>
            <person name="Foster-Nyarko E."/>
            <person name="Jarju S."/>
            <person name="Secka A."/>
            <person name="Antonio M."/>
            <person name="Oren A."/>
            <person name="Chaudhuri R.R."/>
            <person name="La Ragione R."/>
            <person name="Hildebrand F."/>
            <person name="Pallen M.J."/>
        </authorList>
    </citation>
    <scope>NUCLEOTIDE SEQUENCE</scope>
    <source>
        <strain evidence="2">13766</strain>
    </source>
</reference>
<reference evidence="2" key="1">
    <citation type="submission" date="2020-10" db="EMBL/GenBank/DDBJ databases">
        <authorList>
            <person name="Gilroy R."/>
        </authorList>
    </citation>
    <scope>NUCLEOTIDE SEQUENCE</scope>
    <source>
        <strain evidence="2">13766</strain>
    </source>
</reference>
<evidence type="ECO:0000313" key="2">
    <source>
        <dbReference type="EMBL" id="HIS93074.1"/>
    </source>
</evidence>
<dbReference type="Proteomes" id="UP000824140">
    <property type="component" value="Unassembled WGS sequence"/>
</dbReference>
<evidence type="ECO:0000259" key="1">
    <source>
        <dbReference type="Pfam" id="PF19789"/>
    </source>
</evidence>
<dbReference type="AlphaFoldDB" id="A0A9D1K611"/>
<organism evidence="2 3">
    <name type="scientific">Candidatus Alectryocaccomicrobium excrementavium</name>
    <dbReference type="NCBI Taxonomy" id="2840668"/>
    <lineage>
        <taxon>Bacteria</taxon>
        <taxon>Bacillati</taxon>
        <taxon>Bacillota</taxon>
        <taxon>Clostridia</taxon>
        <taxon>Candidatus Alectryocaccomicrobium</taxon>
    </lineage>
</organism>
<sequence>MIMNMAYGGGAAASSKLLSALNVGDTLEVPVVADAQLRFGTHIVWKVADKNHTGYPANSVTLITDKILCMLCADAREPSNSDTDRKNYGNNRHIYSNLLQWLNSGASAGDWFVKQHDTDMYPIAGYILGDRNPYYEWPGFLTTFGADFVQALLDTTLTVSKVDEDGGGQDTFTRKIFLASKTEVGLGDTSEGAEGAPLALFSDDASRVAYPSIACVYNSDFSSANFAPSNAWNWWLRTPHHSYTMAFEDVDDTGDRGSGSYAYATSTGVRPLCNLPGSLRVSESPNAAGNYTIMN</sequence>
<gene>
    <name evidence="2" type="ORF">IAA84_08690</name>
</gene>
<dbReference type="Pfam" id="PF19789">
    <property type="entry name" value="DUF6273"/>
    <property type="match status" value="1"/>
</dbReference>
<protein>
    <recommendedName>
        <fullName evidence="1">DUF6273 domain-containing protein</fullName>
    </recommendedName>
</protein>
<name>A0A9D1K611_9FIRM</name>
<dbReference type="EMBL" id="DVJN01000172">
    <property type="protein sequence ID" value="HIS93074.1"/>
    <property type="molecule type" value="Genomic_DNA"/>
</dbReference>
<feature type="domain" description="DUF6273" evidence="1">
    <location>
        <begin position="58"/>
        <end position="276"/>
    </location>
</feature>
<accession>A0A9D1K611</accession>